<gene>
    <name evidence="2" type="ORF">J2S48_000527</name>
</gene>
<proteinExistence type="predicted"/>
<sequence>MAQEETMNYLIPVTFPDLDTAKSGAEPLVDTLLAAGIQAEIVAEPGLDSEDDGGRPDPGPTTRELHVHASSADEARRRVQELTDARFPAGMVLLGEPTRI</sequence>
<reference evidence="2 3" key="1">
    <citation type="submission" date="2023-07" db="EMBL/GenBank/DDBJ databases">
        <title>Sequencing the genomes of 1000 actinobacteria strains.</title>
        <authorList>
            <person name="Klenk H.-P."/>
        </authorList>
    </citation>
    <scope>NUCLEOTIDE SEQUENCE [LARGE SCALE GENOMIC DNA]</scope>
    <source>
        <strain evidence="2 3">DSM 45554</strain>
    </source>
</reference>
<comment type="caution">
    <text evidence="2">The sequence shown here is derived from an EMBL/GenBank/DDBJ whole genome shotgun (WGS) entry which is preliminary data.</text>
</comment>
<organism evidence="2 3">
    <name type="scientific">Promicromonospora iranensis</name>
    <dbReference type="NCBI Taxonomy" id="1105144"/>
    <lineage>
        <taxon>Bacteria</taxon>
        <taxon>Bacillati</taxon>
        <taxon>Actinomycetota</taxon>
        <taxon>Actinomycetes</taxon>
        <taxon>Micrococcales</taxon>
        <taxon>Promicromonosporaceae</taxon>
        <taxon>Promicromonospora</taxon>
    </lineage>
</organism>
<evidence type="ECO:0000256" key="1">
    <source>
        <dbReference type="SAM" id="MobiDB-lite"/>
    </source>
</evidence>
<feature type="region of interest" description="Disordered" evidence="1">
    <location>
        <begin position="43"/>
        <end position="75"/>
    </location>
</feature>
<accession>A0ABU2CI52</accession>
<dbReference type="Proteomes" id="UP001183585">
    <property type="component" value="Unassembled WGS sequence"/>
</dbReference>
<protein>
    <submittedName>
        <fullName evidence="2">Uncharacterized protein</fullName>
    </submittedName>
</protein>
<name>A0ABU2CI52_9MICO</name>
<evidence type="ECO:0000313" key="3">
    <source>
        <dbReference type="Proteomes" id="UP001183585"/>
    </source>
</evidence>
<keyword evidence="3" id="KW-1185">Reference proteome</keyword>
<dbReference type="RefSeq" id="WP_274997600.1">
    <property type="nucleotide sequence ID" value="NZ_JAJQQP010000017.1"/>
</dbReference>
<evidence type="ECO:0000313" key="2">
    <source>
        <dbReference type="EMBL" id="MDR7381012.1"/>
    </source>
</evidence>
<feature type="compositionally biased region" description="Basic and acidic residues" evidence="1">
    <location>
        <begin position="63"/>
        <end position="75"/>
    </location>
</feature>
<dbReference type="EMBL" id="JAVDYE010000001">
    <property type="protein sequence ID" value="MDR7381012.1"/>
    <property type="molecule type" value="Genomic_DNA"/>
</dbReference>